<dbReference type="PIRSF" id="PIRSF004555">
    <property type="entry name" value="UCP004555"/>
    <property type="match status" value="1"/>
</dbReference>
<evidence type="ECO:0000256" key="2">
    <source>
        <dbReference type="HAMAP-Rule" id="MF_00274"/>
    </source>
</evidence>
<comment type="subunit">
    <text evidence="2">Homodimer.</text>
</comment>
<dbReference type="GO" id="GO:0043590">
    <property type="term" value="C:bacterial nucleoid"/>
    <property type="evidence" value="ECO:0007669"/>
    <property type="project" value="UniProtKB-UniRule"/>
</dbReference>
<gene>
    <name evidence="3" type="ORF">D0433_13900</name>
</gene>
<keyword evidence="2" id="KW-0963">Cytoplasm</keyword>
<accession>A0A395LZ50</accession>
<dbReference type="InterPro" id="IPR036894">
    <property type="entry name" value="YbaB-like_sf"/>
</dbReference>
<protein>
    <recommendedName>
        <fullName evidence="2">Nucleoid-associated protein D0433_13900</fullName>
    </recommendedName>
</protein>
<dbReference type="GO" id="GO:0005829">
    <property type="term" value="C:cytosol"/>
    <property type="evidence" value="ECO:0007669"/>
    <property type="project" value="TreeGrafter"/>
</dbReference>
<evidence type="ECO:0000256" key="1">
    <source>
        <dbReference type="ARBA" id="ARBA00023125"/>
    </source>
</evidence>
<comment type="subcellular location">
    <subcellularLocation>
        <location evidence="2">Cytoplasm</location>
        <location evidence="2">Nucleoid</location>
    </subcellularLocation>
</comment>
<dbReference type="Pfam" id="PF02575">
    <property type="entry name" value="YbaB_DNA_bd"/>
    <property type="match status" value="1"/>
</dbReference>
<dbReference type="EMBL" id="PHFL01000072">
    <property type="protein sequence ID" value="RFM22904.1"/>
    <property type="molecule type" value="Genomic_DNA"/>
</dbReference>
<organism evidence="3 4">
    <name type="scientific">Candidatus Thermochlorobacter aerophilus</name>
    <dbReference type="NCBI Taxonomy" id="1868324"/>
    <lineage>
        <taxon>Bacteria</taxon>
        <taxon>Pseudomonadati</taxon>
        <taxon>Chlorobiota</taxon>
        <taxon>Chlorobiia</taxon>
        <taxon>Chlorobiales</taxon>
        <taxon>Candidatus Thermochlorobacteriaceae</taxon>
        <taxon>Candidatus Thermochlorobacter</taxon>
    </lineage>
</organism>
<comment type="caution">
    <text evidence="3">The sequence shown here is derived from an EMBL/GenBank/DDBJ whole genome shotgun (WGS) entry which is preliminary data.</text>
</comment>
<dbReference type="SUPFAM" id="SSF82607">
    <property type="entry name" value="YbaB-like"/>
    <property type="match status" value="1"/>
</dbReference>
<comment type="function">
    <text evidence="2">Binds to DNA and alters its conformation. May be involved in regulation of gene expression, nucleoid organization and DNA protection.</text>
</comment>
<dbReference type="AlphaFoldDB" id="A0A395LZ50"/>
<comment type="similarity">
    <text evidence="2">Belongs to the YbaB/EbfC family.</text>
</comment>
<evidence type="ECO:0000313" key="4">
    <source>
        <dbReference type="Proteomes" id="UP000266389"/>
    </source>
</evidence>
<dbReference type="HAMAP" id="MF_00274">
    <property type="entry name" value="DNA_YbaB_EbfC"/>
    <property type="match status" value="1"/>
</dbReference>
<sequence>MNIKDMAGMLKQVQQIGQKMEEVQRGLAKLKVVGEAGGGMVKVTANGRHEILKVEIEKDLLNPDDQEMLCDLIVAATNKALQESSRAAQEEVMKITGGMITNMDFLKDLNMGGGTA</sequence>
<dbReference type="PANTHER" id="PTHR33449">
    <property type="entry name" value="NUCLEOID-ASSOCIATED PROTEIN YBAB"/>
    <property type="match status" value="1"/>
</dbReference>
<dbReference type="Gene3D" id="3.30.1310.10">
    <property type="entry name" value="Nucleoid-associated protein YbaB-like domain"/>
    <property type="match status" value="1"/>
</dbReference>
<dbReference type="GO" id="GO:0003677">
    <property type="term" value="F:DNA binding"/>
    <property type="evidence" value="ECO:0007669"/>
    <property type="project" value="UniProtKB-UniRule"/>
</dbReference>
<proteinExistence type="inferred from homology"/>
<evidence type="ECO:0000313" key="3">
    <source>
        <dbReference type="EMBL" id="RFM22904.1"/>
    </source>
</evidence>
<name>A0A395LZ50_9BACT</name>
<dbReference type="Proteomes" id="UP000266389">
    <property type="component" value="Unassembled WGS sequence"/>
</dbReference>
<dbReference type="NCBIfam" id="TIGR00103">
    <property type="entry name" value="DNA_YbaB_EbfC"/>
    <property type="match status" value="1"/>
</dbReference>
<dbReference type="InterPro" id="IPR004401">
    <property type="entry name" value="YbaB/EbfC"/>
</dbReference>
<reference evidence="3 4" key="1">
    <citation type="journal article" date="2011" name="ISME J.">
        <title>Community ecology of hot spring cyanobacterial mats: predominant populations and their functional potential.</title>
        <authorList>
            <person name="Klatt C.G."/>
            <person name="Wood J.M."/>
            <person name="Rusch D.B."/>
            <person name="Bateson M.M."/>
            <person name="Hamamura N."/>
            <person name="Heidelberg J.F."/>
            <person name="Grossman A.R."/>
            <person name="Bhaya D."/>
            <person name="Cohan F.M."/>
            <person name="Kuhl M."/>
            <person name="Bryant D.A."/>
            <person name="Ward D.M."/>
        </authorList>
    </citation>
    <scope>NUCLEOTIDE SEQUENCE [LARGE SCALE GENOMIC DNA]</scope>
    <source>
        <strain evidence="3">OS</strain>
    </source>
</reference>
<keyword evidence="1 2" id="KW-0238">DNA-binding</keyword>
<dbReference type="PANTHER" id="PTHR33449:SF1">
    <property type="entry name" value="NUCLEOID-ASSOCIATED PROTEIN YBAB"/>
    <property type="match status" value="1"/>
</dbReference>